<reference evidence="3" key="1">
    <citation type="submission" date="2018-06" db="EMBL/GenBank/DDBJ databases">
        <authorList>
            <person name="Zhirakovskaya E."/>
        </authorList>
    </citation>
    <scope>NUCLEOTIDE SEQUENCE</scope>
</reference>
<evidence type="ECO:0000313" key="3">
    <source>
        <dbReference type="EMBL" id="VAW34755.1"/>
    </source>
</evidence>
<dbReference type="AlphaFoldDB" id="A0A3B0UUC1"/>
<evidence type="ECO:0000256" key="1">
    <source>
        <dbReference type="ARBA" id="ARBA00007637"/>
    </source>
</evidence>
<dbReference type="SUPFAM" id="SSF51735">
    <property type="entry name" value="NAD(P)-binding Rossmann-fold domains"/>
    <property type="match status" value="1"/>
</dbReference>
<sequence>MKILVTGGTGFTGKALVKRLIEDGHEVVSLDYQEGLKTDEIRSWGAKVIIGSVTDKEVVERSMDGVEIVHHLAAAFRELDVPNSYYEEVNVGGTKNVLAVAHAHGVKKFIYCSTCGVHGNVDNPPAGEDAPIQPADYYQRTKYEAEPLVSAYCGKGMDTVILRPAAIYGPGDPERFFMIFKRVNKGVFPMFGSGKTYYHPLYIDNLIDALILAMEPGKGVGEAYLIADEEYVEIETLVRKTAAALGVEVKMPRFPVLPLVIAGHICEKIYKPFHVTPPIFPRRVDWYRQNRAFKIDKAKRDLGYRPKVGLDEGLRRTGEWYRREGFLS</sequence>
<dbReference type="PANTHER" id="PTHR43000">
    <property type="entry name" value="DTDP-D-GLUCOSE 4,6-DEHYDRATASE-RELATED"/>
    <property type="match status" value="1"/>
</dbReference>
<comment type="similarity">
    <text evidence="1">Belongs to the NAD(P)-dependent epimerase/dehydratase family.</text>
</comment>
<dbReference type="EMBL" id="UOEY01000009">
    <property type="protein sequence ID" value="VAW34755.1"/>
    <property type="molecule type" value="Genomic_DNA"/>
</dbReference>
<feature type="domain" description="NAD-dependent epimerase/dehydratase" evidence="2">
    <location>
        <begin position="3"/>
        <end position="226"/>
    </location>
</feature>
<protein>
    <submittedName>
        <fullName evidence="3">NAD(P)-dependent cholesterol dehydrogenase, putative</fullName>
    </submittedName>
</protein>
<gene>
    <name evidence="3" type="ORF">MNBD_DELTA04-703</name>
</gene>
<evidence type="ECO:0000259" key="2">
    <source>
        <dbReference type="Pfam" id="PF01370"/>
    </source>
</evidence>
<dbReference type="Pfam" id="PF01370">
    <property type="entry name" value="Epimerase"/>
    <property type="match status" value="1"/>
</dbReference>
<dbReference type="Gene3D" id="3.40.50.720">
    <property type="entry name" value="NAD(P)-binding Rossmann-like Domain"/>
    <property type="match status" value="1"/>
</dbReference>
<accession>A0A3B0UUC1</accession>
<proteinExistence type="inferred from homology"/>
<dbReference type="InterPro" id="IPR036291">
    <property type="entry name" value="NAD(P)-bd_dom_sf"/>
</dbReference>
<dbReference type="InterPro" id="IPR001509">
    <property type="entry name" value="Epimerase_deHydtase"/>
</dbReference>
<name>A0A3B0UUC1_9ZZZZ</name>
<organism evidence="3">
    <name type="scientific">hydrothermal vent metagenome</name>
    <dbReference type="NCBI Taxonomy" id="652676"/>
    <lineage>
        <taxon>unclassified sequences</taxon>
        <taxon>metagenomes</taxon>
        <taxon>ecological metagenomes</taxon>
    </lineage>
</organism>